<dbReference type="Proteomes" id="UP000054558">
    <property type="component" value="Unassembled WGS sequence"/>
</dbReference>
<dbReference type="InterPro" id="IPR011990">
    <property type="entry name" value="TPR-like_helical_dom_sf"/>
</dbReference>
<organism evidence="2 3">
    <name type="scientific">Klebsormidium nitens</name>
    <name type="common">Green alga</name>
    <name type="synonym">Ulothrix nitens</name>
    <dbReference type="NCBI Taxonomy" id="105231"/>
    <lineage>
        <taxon>Eukaryota</taxon>
        <taxon>Viridiplantae</taxon>
        <taxon>Streptophyta</taxon>
        <taxon>Klebsormidiophyceae</taxon>
        <taxon>Klebsormidiales</taxon>
        <taxon>Klebsormidiaceae</taxon>
        <taxon>Klebsormidium</taxon>
    </lineage>
</organism>
<feature type="compositionally biased region" description="Low complexity" evidence="1">
    <location>
        <begin position="240"/>
        <end position="256"/>
    </location>
</feature>
<reference evidence="2 3" key="1">
    <citation type="journal article" date="2014" name="Nat. Commun.">
        <title>Klebsormidium flaccidum genome reveals primary factors for plant terrestrial adaptation.</title>
        <authorList>
            <person name="Hori K."/>
            <person name="Maruyama F."/>
            <person name="Fujisawa T."/>
            <person name="Togashi T."/>
            <person name="Yamamoto N."/>
            <person name="Seo M."/>
            <person name="Sato S."/>
            <person name="Yamada T."/>
            <person name="Mori H."/>
            <person name="Tajima N."/>
            <person name="Moriyama T."/>
            <person name="Ikeuchi M."/>
            <person name="Watanabe M."/>
            <person name="Wada H."/>
            <person name="Kobayashi K."/>
            <person name="Saito M."/>
            <person name="Masuda T."/>
            <person name="Sasaki-Sekimoto Y."/>
            <person name="Mashiguchi K."/>
            <person name="Awai K."/>
            <person name="Shimojima M."/>
            <person name="Masuda S."/>
            <person name="Iwai M."/>
            <person name="Nobusawa T."/>
            <person name="Narise T."/>
            <person name="Kondo S."/>
            <person name="Saito H."/>
            <person name="Sato R."/>
            <person name="Murakawa M."/>
            <person name="Ihara Y."/>
            <person name="Oshima-Yamada Y."/>
            <person name="Ohtaka K."/>
            <person name="Satoh M."/>
            <person name="Sonobe K."/>
            <person name="Ishii M."/>
            <person name="Ohtani R."/>
            <person name="Kanamori-Sato M."/>
            <person name="Honoki R."/>
            <person name="Miyazaki D."/>
            <person name="Mochizuki H."/>
            <person name="Umetsu J."/>
            <person name="Higashi K."/>
            <person name="Shibata D."/>
            <person name="Kamiya Y."/>
            <person name="Sato N."/>
            <person name="Nakamura Y."/>
            <person name="Tabata S."/>
            <person name="Ida S."/>
            <person name="Kurokawa K."/>
            <person name="Ohta H."/>
        </authorList>
    </citation>
    <scope>NUCLEOTIDE SEQUENCE [LARGE SCALE GENOMIC DNA]</scope>
    <source>
        <strain evidence="2 3">NIES-2285</strain>
    </source>
</reference>
<dbReference type="Pfam" id="PF13432">
    <property type="entry name" value="TPR_16"/>
    <property type="match status" value="1"/>
</dbReference>
<accession>A0A1Y1IFU5</accession>
<gene>
    <name evidence="2" type="ORF">KFL_004220080</name>
</gene>
<dbReference type="InterPro" id="IPR019734">
    <property type="entry name" value="TPR_rpt"/>
</dbReference>
<feature type="region of interest" description="Disordered" evidence="1">
    <location>
        <begin position="1"/>
        <end position="45"/>
    </location>
</feature>
<dbReference type="OMA" id="FYPELYG"/>
<dbReference type="PANTHER" id="PTHR21581">
    <property type="entry name" value="D-ALANYL-D-ALANINE CARBOXYPEPTIDASE"/>
    <property type="match status" value="1"/>
</dbReference>
<dbReference type="Gene3D" id="1.25.40.10">
    <property type="entry name" value="Tetratricopeptide repeat domain"/>
    <property type="match status" value="1"/>
</dbReference>
<dbReference type="PANTHER" id="PTHR21581:SF6">
    <property type="entry name" value="TRAFFICKING PROTEIN PARTICLE COMPLEX SUBUNIT 12"/>
    <property type="match status" value="1"/>
</dbReference>
<proteinExistence type="predicted"/>
<name>A0A1Y1IFU5_KLENI</name>
<evidence type="ECO:0000313" key="3">
    <source>
        <dbReference type="Proteomes" id="UP000054558"/>
    </source>
</evidence>
<dbReference type="SMART" id="SM00028">
    <property type="entry name" value="TPR"/>
    <property type="match status" value="4"/>
</dbReference>
<sequence>MSAPASGSPLSRDAVASHPLQEGVPVDSPSTSEPQTPVKEATFPSSFRRRAIGEVPGSLEGVAQLAREGAWRSILVKFKERAEAGPPAEQLVWQTWNVLALVKLRMYGAAADELRSIGDISSPRFRYEEHPGEYPERSGSFVPFALRWLHAELPHRLGQAGATMDRLYSLLELCKVEVARRSAAVPGGAALLAGDNAAPGDWLAASDVGVSGREDFLTGELAGLSISGERPETDSTGLLGDADASSGAPPSTSGAAEVRTWRRRQEVVLLSILNLHLQQRDFAAALSWLHALLRQRGKDPHVWAMLGCVQLQMGDLEAARATFTRSEQLMGDAAQSSLLLHRNRGLLHFALKNYSAALEEWDLILVAQPWNAVAANNKALCLMYSRDLVGAIAVLERTLREHPLQALNETLVLNLASMYELASSNAAELKRTLSAWISKIAPDDFDILCTRT</sequence>
<dbReference type="STRING" id="105231.A0A1Y1IFU5"/>
<dbReference type="AlphaFoldDB" id="A0A1Y1IFU5"/>
<dbReference type="SUPFAM" id="SSF48452">
    <property type="entry name" value="TPR-like"/>
    <property type="match status" value="1"/>
</dbReference>
<keyword evidence="3" id="KW-1185">Reference proteome</keyword>
<feature type="region of interest" description="Disordered" evidence="1">
    <location>
        <begin position="226"/>
        <end position="258"/>
    </location>
</feature>
<dbReference type="OrthoDB" id="428342at2759"/>
<dbReference type="EMBL" id="DF237371">
    <property type="protein sequence ID" value="GAQ88369.1"/>
    <property type="molecule type" value="Genomic_DNA"/>
</dbReference>
<evidence type="ECO:0000313" key="2">
    <source>
        <dbReference type="EMBL" id="GAQ88369.1"/>
    </source>
</evidence>
<protein>
    <submittedName>
        <fullName evidence="2">Uncharacterized protein</fullName>
    </submittedName>
</protein>
<evidence type="ECO:0000256" key="1">
    <source>
        <dbReference type="SAM" id="MobiDB-lite"/>
    </source>
</evidence>